<name>A0A2B0XYQ5_BACAN</name>
<organism evidence="1 2">
    <name type="scientific">Bacillus anthracis</name>
    <name type="common">anthrax bacterium</name>
    <dbReference type="NCBI Taxonomy" id="1392"/>
    <lineage>
        <taxon>Bacteria</taxon>
        <taxon>Bacillati</taxon>
        <taxon>Bacillota</taxon>
        <taxon>Bacilli</taxon>
        <taxon>Bacillales</taxon>
        <taxon>Bacillaceae</taxon>
        <taxon>Bacillus</taxon>
        <taxon>Bacillus cereus group</taxon>
    </lineage>
</organism>
<proteinExistence type="predicted"/>
<comment type="caution">
    <text evidence="1">The sequence shown here is derived from an EMBL/GenBank/DDBJ whole genome shotgun (WGS) entry which is preliminary data.</text>
</comment>
<gene>
    <name evidence="1" type="ORF">COJ30_07035</name>
</gene>
<accession>A0A2B0XYQ5</accession>
<dbReference type="RefSeq" id="WP_098555393.1">
    <property type="nucleotide sequence ID" value="NZ_NUXH01000025.1"/>
</dbReference>
<reference evidence="1 2" key="1">
    <citation type="submission" date="2017-09" db="EMBL/GenBank/DDBJ databases">
        <title>Large-scale bioinformatics analysis of Bacillus genomes uncovers conserved roles of natural products in bacterial physiology.</title>
        <authorList>
            <consortium name="Agbiome Team Llc"/>
            <person name="Bleich R.M."/>
            <person name="Grubbs K.J."/>
            <person name="Santa Maria K.C."/>
            <person name="Allen S.E."/>
            <person name="Farag S."/>
            <person name="Shank E.A."/>
            <person name="Bowers A."/>
        </authorList>
    </citation>
    <scope>NUCLEOTIDE SEQUENCE [LARGE SCALE GENOMIC DNA]</scope>
    <source>
        <strain evidence="1 2">AFS081271</strain>
    </source>
</reference>
<dbReference type="Gene3D" id="3.40.50.1820">
    <property type="entry name" value="alpha/beta hydrolase"/>
    <property type="match status" value="1"/>
</dbReference>
<evidence type="ECO:0000313" key="2">
    <source>
        <dbReference type="Proteomes" id="UP000222851"/>
    </source>
</evidence>
<dbReference type="InterPro" id="IPR029058">
    <property type="entry name" value="AB_hydrolase_fold"/>
</dbReference>
<sequence length="360" mass="40262">MTEFQKNPIATDQDYFELADQVYGDVLQKGTEIKGSEGKKWVVIESIDTNQSEAKNGLQAIAVVPAKDYDPDKTQYDNVIYSFRGTEFGKFDGDLSTDTFQVTMGMKDNWGAVGGDIQKLPTSFDSSLEFVDRVNKTYKPISVHTTGHSKGAAEADFVAAERNFYATTYAAPNIYRLLSDEAKKRVDEGVMDHKAVDYTHEKDAVGNFEQFGANPIGKQYIVKSNGTSHGVLGLLLMAEHPMDTFQGMFHSDGSPMLVSEPHGVIRQAKNTEIHLKVEDIQAITTDLKREIDHINEQIVEASSKIIQVLQQSPASVDGNLIPTITYAVNQFQRNYMESLRSTSDFIYQKANEFERVDNER</sequence>
<dbReference type="Proteomes" id="UP000222851">
    <property type="component" value="Unassembled WGS sequence"/>
</dbReference>
<dbReference type="AlphaFoldDB" id="A0A2B0XYQ5"/>
<evidence type="ECO:0000313" key="1">
    <source>
        <dbReference type="EMBL" id="PFL72532.1"/>
    </source>
</evidence>
<dbReference type="SUPFAM" id="SSF53474">
    <property type="entry name" value="alpha/beta-Hydrolases"/>
    <property type="match status" value="1"/>
</dbReference>
<protein>
    <submittedName>
        <fullName evidence="1">Cytoplasmic protein</fullName>
    </submittedName>
</protein>
<dbReference type="EMBL" id="NUXH01000025">
    <property type="protein sequence ID" value="PFL72532.1"/>
    <property type="molecule type" value="Genomic_DNA"/>
</dbReference>